<dbReference type="Gene3D" id="3.80.10.10">
    <property type="entry name" value="Ribonuclease Inhibitor"/>
    <property type="match status" value="1"/>
</dbReference>
<proteinExistence type="predicted"/>
<feature type="non-terminal residue" evidence="2">
    <location>
        <position position="1"/>
    </location>
</feature>
<name>A0A074S2F8_9AGAM</name>
<protein>
    <recommendedName>
        <fullName evidence="4">F-box-like domain protein</fullName>
    </recommendedName>
</protein>
<keyword evidence="3" id="KW-1185">Reference proteome</keyword>
<sequence>STTIYLVVIMLGNLIAAQHELEHSLKKYKQACNAIPYDLKPPFGYNFSDLEAASNAHERFVESLGETTNHGGIILKKTRNQYIPVNRLHPELLASIIQLDASRYSCAAKYRFLNEAQKGITRLISLSGVCSHWRRLIVGFGLLWSRVPLGTTPASYKIVQLCLERAQNSRLDILAYTSRADDGWMGHDMLLSLSQRIGSLSVDAQTPDQIHSAMNHMIRDAHDPLCGPKELSLKYGGVANRLLIPSDLSLQQGLNNLFGRLDRLHLSGVDLDWSQCDFNQLQTLSIDSAFSSRQLGCIATACPNLRILELSPSQLEGMDLEPSEQSQNPSPSLFRRLQILRVACHQFNILQRVLQSILTGAYEVEIFLHVELAIELGYMRPLTSAVCRFDDVTKLGILGQFTWPRYKDENISSISKMFPNVHTLYWDGPHFDERMLNFLYNPECGGPVLPKLSTLKLLDGLIPSSVTNQFIAMALNYPIRHIQLITFWTETQLHGAQRLVEMDTWSPQFLLLSRALPSISICRSDPCSTWW</sequence>
<dbReference type="EMBL" id="AZST01000060">
    <property type="protein sequence ID" value="KEP53439.1"/>
    <property type="molecule type" value="Genomic_DNA"/>
</dbReference>
<gene>
    <name evidence="2" type="ORF">V565_030680</name>
</gene>
<evidence type="ECO:0000313" key="3">
    <source>
        <dbReference type="Proteomes" id="UP000027456"/>
    </source>
</evidence>
<keyword evidence="1" id="KW-0732">Signal</keyword>
<reference evidence="2 3" key="1">
    <citation type="submission" date="2013-12" db="EMBL/GenBank/DDBJ databases">
        <authorList>
            <person name="Cubeta M."/>
            <person name="Pakala S."/>
            <person name="Fedorova N."/>
            <person name="Thomas E."/>
            <person name="Dean R."/>
            <person name="Jabaji S."/>
            <person name="Neate S."/>
            <person name="Toda T."/>
            <person name="Tavantzis S."/>
            <person name="Vilgalys R."/>
            <person name="Bharathan N."/>
            <person name="Pakala S."/>
            <person name="Losada L.S."/>
            <person name="Zafar N."/>
            <person name="Nierman W."/>
        </authorList>
    </citation>
    <scope>NUCLEOTIDE SEQUENCE [LARGE SCALE GENOMIC DNA]</scope>
    <source>
        <strain evidence="2 3">123E</strain>
    </source>
</reference>
<organism evidence="2 3">
    <name type="scientific">Rhizoctonia solani 123E</name>
    <dbReference type="NCBI Taxonomy" id="1423351"/>
    <lineage>
        <taxon>Eukaryota</taxon>
        <taxon>Fungi</taxon>
        <taxon>Dikarya</taxon>
        <taxon>Basidiomycota</taxon>
        <taxon>Agaricomycotina</taxon>
        <taxon>Agaricomycetes</taxon>
        <taxon>Cantharellales</taxon>
        <taxon>Ceratobasidiaceae</taxon>
        <taxon>Rhizoctonia</taxon>
    </lineage>
</organism>
<evidence type="ECO:0008006" key="4">
    <source>
        <dbReference type="Google" id="ProtNLM"/>
    </source>
</evidence>
<dbReference type="InterPro" id="IPR032675">
    <property type="entry name" value="LRR_dom_sf"/>
</dbReference>
<dbReference type="HOGENOM" id="CLU_513491_0_0_1"/>
<accession>A0A074S2F8</accession>
<feature type="chain" id="PRO_5001698380" description="F-box-like domain protein" evidence="1">
    <location>
        <begin position="18"/>
        <end position="531"/>
    </location>
</feature>
<dbReference type="OrthoDB" id="3198632at2759"/>
<dbReference type="AlphaFoldDB" id="A0A074S2F8"/>
<dbReference type="Proteomes" id="UP000027456">
    <property type="component" value="Unassembled WGS sequence"/>
</dbReference>
<comment type="caution">
    <text evidence="2">The sequence shown here is derived from an EMBL/GenBank/DDBJ whole genome shotgun (WGS) entry which is preliminary data.</text>
</comment>
<evidence type="ECO:0000313" key="2">
    <source>
        <dbReference type="EMBL" id="KEP53439.1"/>
    </source>
</evidence>
<evidence type="ECO:0000256" key="1">
    <source>
        <dbReference type="SAM" id="SignalP"/>
    </source>
</evidence>
<feature type="signal peptide" evidence="1">
    <location>
        <begin position="1"/>
        <end position="17"/>
    </location>
</feature>